<dbReference type="SUPFAM" id="SSF46785">
    <property type="entry name" value="Winged helix' DNA-binding domain"/>
    <property type="match status" value="1"/>
</dbReference>
<proteinExistence type="inferred from homology"/>
<evidence type="ECO:0000256" key="4">
    <source>
        <dbReference type="ARBA" id="ARBA00023163"/>
    </source>
</evidence>
<dbReference type="GO" id="GO:0046983">
    <property type="term" value="F:protein dimerization activity"/>
    <property type="evidence" value="ECO:0007669"/>
    <property type="project" value="InterPro"/>
</dbReference>
<feature type="domain" description="HTH dtxR-type" evidence="5">
    <location>
        <begin position="1"/>
        <end position="64"/>
    </location>
</feature>
<comment type="caution">
    <text evidence="6">The sequence shown here is derived from an EMBL/GenBank/DDBJ whole genome shotgun (WGS) entry which is preliminary data.</text>
</comment>
<keyword evidence="3" id="KW-0238">DNA-binding</keyword>
<comment type="similarity">
    <text evidence="1">Belongs to the DtxR/MntR family.</text>
</comment>
<dbReference type="SUPFAM" id="SSF47979">
    <property type="entry name" value="Iron-dependent repressor protein, dimerization domain"/>
    <property type="match status" value="1"/>
</dbReference>
<name>A0A9D2MKA1_9FIRM</name>
<dbReference type="GO" id="GO:0003677">
    <property type="term" value="F:DNA binding"/>
    <property type="evidence" value="ECO:0007669"/>
    <property type="project" value="UniProtKB-KW"/>
</dbReference>
<dbReference type="GO" id="GO:0003700">
    <property type="term" value="F:DNA-binding transcription factor activity"/>
    <property type="evidence" value="ECO:0007669"/>
    <property type="project" value="InterPro"/>
</dbReference>
<dbReference type="Gene3D" id="1.10.10.10">
    <property type="entry name" value="Winged helix-like DNA-binding domain superfamily/Winged helix DNA-binding domain"/>
    <property type="match status" value="1"/>
</dbReference>
<reference evidence="6" key="1">
    <citation type="journal article" date="2021" name="PeerJ">
        <title>Extensive microbial diversity within the chicken gut microbiome revealed by metagenomics and culture.</title>
        <authorList>
            <person name="Gilroy R."/>
            <person name="Ravi A."/>
            <person name="Getino M."/>
            <person name="Pursley I."/>
            <person name="Horton D.L."/>
            <person name="Alikhan N.F."/>
            <person name="Baker D."/>
            <person name="Gharbi K."/>
            <person name="Hall N."/>
            <person name="Watson M."/>
            <person name="Adriaenssens E.M."/>
            <person name="Foster-Nyarko E."/>
            <person name="Jarju S."/>
            <person name="Secka A."/>
            <person name="Antonio M."/>
            <person name="Oren A."/>
            <person name="Chaudhuri R.R."/>
            <person name="La Ragione R."/>
            <person name="Hildebrand F."/>
            <person name="Pallen M.J."/>
        </authorList>
    </citation>
    <scope>NUCLEOTIDE SEQUENCE</scope>
    <source>
        <strain evidence="6">CHK188-16595</strain>
    </source>
</reference>
<dbReference type="InterPro" id="IPR036388">
    <property type="entry name" value="WH-like_DNA-bd_sf"/>
</dbReference>
<dbReference type="InterPro" id="IPR022687">
    <property type="entry name" value="HTH_DTXR"/>
</dbReference>
<evidence type="ECO:0000313" key="7">
    <source>
        <dbReference type="Proteomes" id="UP000823877"/>
    </source>
</evidence>
<dbReference type="AlphaFoldDB" id="A0A9D2MKA1"/>
<organism evidence="6 7">
    <name type="scientific">Candidatus Eubacterium faecale</name>
    <dbReference type="NCBI Taxonomy" id="2838568"/>
    <lineage>
        <taxon>Bacteria</taxon>
        <taxon>Bacillati</taxon>
        <taxon>Bacillota</taxon>
        <taxon>Clostridia</taxon>
        <taxon>Eubacteriales</taxon>
        <taxon>Eubacteriaceae</taxon>
        <taxon>Eubacterium</taxon>
    </lineage>
</organism>
<protein>
    <submittedName>
        <fullName evidence="6">Metal-dependent transcriptional regulator</fullName>
    </submittedName>
</protein>
<keyword evidence="2" id="KW-0805">Transcription regulation</keyword>
<accession>A0A9D2MKA1</accession>
<dbReference type="InterPro" id="IPR050536">
    <property type="entry name" value="DtxR_MntR_Metal-Reg"/>
</dbReference>
<dbReference type="InterPro" id="IPR022689">
    <property type="entry name" value="Iron_dep_repressor"/>
</dbReference>
<dbReference type="Gene3D" id="1.10.60.10">
    <property type="entry name" value="Iron dependent repressor, metal binding and dimerisation domain"/>
    <property type="match status" value="1"/>
</dbReference>
<dbReference type="EMBL" id="DWXN01000012">
    <property type="protein sequence ID" value="HJB75668.1"/>
    <property type="molecule type" value="Genomic_DNA"/>
</dbReference>
<dbReference type="PROSITE" id="PS50944">
    <property type="entry name" value="HTH_DTXR"/>
    <property type="match status" value="1"/>
</dbReference>
<evidence type="ECO:0000256" key="3">
    <source>
        <dbReference type="ARBA" id="ARBA00023125"/>
    </source>
</evidence>
<sequence>MQIKESAENYLETILVIHNEKGYCRCIDISNKMGFSKPSVSVYMKNLREDGYVSIDDNGDIMLTDKGRKIAEKIYERHNVIAGFLMQLGTPEEIAYQDSCKIEHDISEESFQLIKEQYYKHKQEN</sequence>
<reference evidence="6" key="2">
    <citation type="submission" date="2021-04" db="EMBL/GenBank/DDBJ databases">
        <authorList>
            <person name="Gilroy R."/>
        </authorList>
    </citation>
    <scope>NUCLEOTIDE SEQUENCE</scope>
    <source>
        <strain evidence="6">CHK188-16595</strain>
    </source>
</reference>
<evidence type="ECO:0000256" key="1">
    <source>
        <dbReference type="ARBA" id="ARBA00007871"/>
    </source>
</evidence>
<dbReference type="InterPro" id="IPR001367">
    <property type="entry name" value="Fe_dep_repressor"/>
</dbReference>
<evidence type="ECO:0000256" key="2">
    <source>
        <dbReference type="ARBA" id="ARBA00023015"/>
    </source>
</evidence>
<dbReference type="PANTHER" id="PTHR33238">
    <property type="entry name" value="IRON (METAL) DEPENDENT REPRESSOR, DTXR FAMILY"/>
    <property type="match status" value="1"/>
</dbReference>
<keyword evidence="4" id="KW-0804">Transcription</keyword>
<dbReference type="GO" id="GO:0046914">
    <property type="term" value="F:transition metal ion binding"/>
    <property type="evidence" value="ECO:0007669"/>
    <property type="project" value="InterPro"/>
</dbReference>
<gene>
    <name evidence="6" type="ORF">IAA37_08385</name>
</gene>
<dbReference type="SMART" id="SM00529">
    <property type="entry name" value="HTH_DTXR"/>
    <property type="match status" value="1"/>
</dbReference>
<dbReference type="PANTHER" id="PTHR33238:SF7">
    <property type="entry name" value="IRON-DEPENDENT TRANSCRIPTIONAL REGULATOR"/>
    <property type="match status" value="1"/>
</dbReference>
<evidence type="ECO:0000259" key="5">
    <source>
        <dbReference type="PROSITE" id="PS50944"/>
    </source>
</evidence>
<dbReference type="Proteomes" id="UP000823877">
    <property type="component" value="Unassembled WGS sequence"/>
</dbReference>
<dbReference type="Pfam" id="PF02742">
    <property type="entry name" value="Fe_dep_repr_C"/>
    <property type="match status" value="1"/>
</dbReference>
<dbReference type="Pfam" id="PF01325">
    <property type="entry name" value="Fe_dep_repress"/>
    <property type="match status" value="1"/>
</dbReference>
<evidence type="ECO:0000313" key="6">
    <source>
        <dbReference type="EMBL" id="HJB75668.1"/>
    </source>
</evidence>
<dbReference type="InterPro" id="IPR036421">
    <property type="entry name" value="Fe_dep_repressor_sf"/>
</dbReference>
<dbReference type="InterPro" id="IPR036390">
    <property type="entry name" value="WH_DNA-bd_sf"/>
</dbReference>